<dbReference type="GO" id="GO:0008270">
    <property type="term" value="F:zinc ion binding"/>
    <property type="evidence" value="ECO:0007669"/>
    <property type="project" value="UniProtKB-KW"/>
</dbReference>
<dbReference type="SUPFAM" id="SSF57850">
    <property type="entry name" value="RING/U-box"/>
    <property type="match status" value="1"/>
</dbReference>
<feature type="domain" description="RING-type" evidence="2">
    <location>
        <begin position="128"/>
        <end position="172"/>
    </location>
</feature>
<evidence type="ECO:0000313" key="3">
    <source>
        <dbReference type="EMBL" id="KAF2106389.1"/>
    </source>
</evidence>
<dbReference type="InterPro" id="IPR001841">
    <property type="entry name" value="Znf_RING"/>
</dbReference>
<dbReference type="Gene3D" id="3.30.40.10">
    <property type="entry name" value="Zinc/RING finger domain, C3HC4 (zinc finger)"/>
    <property type="match status" value="1"/>
</dbReference>
<evidence type="ECO:0000259" key="2">
    <source>
        <dbReference type="PROSITE" id="PS50089"/>
    </source>
</evidence>
<evidence type="ECO:0000313" key="4">
    <source>
        <dbReference type="Proteomes" id="UP000799770"/>
    </source>
</evidence>
<keyword evidence="1" id="KW-0479">Metal-binding</keyword>
<dbReference type="Proteomes" id="UP000799770">
    <property type="component" value="Unassembled WGS sequence"/>
</dbReference>
<dbReference type="AlphaFoldDB" id="A0A6A5YGJ6"/>
<gene>
    <name evidence="3" type="ORF">BDV96DRAFT_675381</name>
</gene>
<keyword evidence="1" id="KW-0863">Zinc-finger</keyword>
<proteinExistence type="predicted"/>
<keyword evidence="1" id="KW-0862">Zinc</keyword>
<name>A0A6A5YGJ6_9PLEO</name>
<accession>A0A6A5YGJ6</accession>
<evidence type="ECO:0000256" key="1">
    <source>
        <dbReference type="PROSITE-ProRule" id="PRU00175"/>
    </source>
</evidence>
<dbReference type="OrthoDB" id="3657150at2759"/>
<dbReference type="Pfam" id="PF13639">
    <property type="entry name" value="zf-RING_2"/>
    <property type="match status" value="1"/>
</dbReference>
<reference evidence="3" key="1">
    <citation type="journal article" date="2020" name="Stud. Mycol.">
        <title>101 Dothideomycetes genomes: a test case for predicting lifestyles and emergence of pathogens.</title>
        <authorList>
            <person name="Haridas S."/>
            <person name="Albert R."/>
            <person name="Binder M."/>
            <person name="Bloem J."/>
            <person name="Labutti K."/>
            <person name="Salamov A."/>
            <person name="Andreopoulos B."/>
            <person name="Baker S."/>
            <person name="Barry K."/>
            <person name="Bills G."/>
            <person name="Bluhm B."/>
            <person name="Cannon C."/>
            <person name="Castanera R."/>
            <person name="Culley D."/>
            <person name="Daum C."/>
            <person name="Ezra D."/>
            <person name="Gonzalez J."/>
            <person name="Henrissat B."/>
            <person name="Kuo A."/>
            <person name="Liang C."/>
            <person name="Lipzen A."/>
            <person name="Lutzoni F."/>
            <person name="Magnuson J."/>
            <person name="Mondo S."/>
            <person name="Nolan M."/>
            <person name="Ohm R."/>
            <person name="Pangilinan J."/>
            <person name="Park H.-J."/>
            <person name="Ramirez L."/>
            <person name="Alfaro M."/>
            <person name="Sun H."/>
            <person name="Tritt A."/>
            <person name="Yoshinaga Y."/>
            <person name="Zwiers L.-H."/>
            <person name="Turgeon B."/>
            <person name="Goodwin S."/>
            <person name="Spatafora J."/>
            <person name="Crous P."/>
            <person name="Grigoriev I."/>
        </authorList>
    </citation>
    <scope>NUCLEOTIDE SEQUENCE</scope>
    <source>
        <strain evidence="3">CBS 627.86</strain>
    </source>
</reference>
<dbReference type="EMBL" id="ML977363">
    <property type="protein sequence ID" value="KAF2106389.1"/>
    <property type="molecule type" value="Genomic_DNA"/>
</dbReference>
<protein>
    <recommendedName>
        <fullName evidence="2">RING-type domain-containing protein</fullName>
    </recommendedName>
</protein>
<dbReference type="PROSITE" id="PS50089">
    <property type="entry name" value="ZF_RING_2"/>
    <property type="match status" value="1"/>
</dbReference>
<organism evidence="3 4">
    <name type="scientific">Lophiotrema nucula</name>
    <dbReference type="NCBI Taxonomy" id="690887"/>
    <lineage>
        <taxon>Eukaryota</taxon>
        <taxon>Fungi</taxon>
        <taxon>Dikarya</taxon>
        <taxon>Ascomycota</taxon>
        <taxon>Pezizomycotina</taxon>
        <taxon>Dothideomycetes</taxon>
        <taxon>Pleosporomycetidae</taxon>
        <taxon>Pleosporales</taxon>
        <taxon>Lophiotremataceae</taxon>
        <taxon>Lophiotrema</taxon>
    </lineage>
</organism>
<keyword evidence="4" id="KW-1185">Reference proteome</keyword>
<dbReference type="InterPro" id="IPR013083">
    <property type="entry name" value="Znf_RING/FYVE/PHD"/>
</dbReference>
<sequence length="312" mass="34901">MAPPLTRQDVFNTLTQKVLSARSTSTDKRSFIPTTAFKQDIDTTITQFLSLARDNLIACLTSLDPLAPQLNDPIEYEFAGPQPQISDISKRLDWMDLMVLQDKLLGDTDPAAELDDTELKESDQCFKCAICMEMYTDADLPVKFNACKHIVGQDCMATWLSANPTPNCPYCRTQLCESRAKVPKRNTLVGEEEQQFRILNFRLGSIVTQIHDVCRITLEMYPGSRKDRNLFDAFKFEVNKLLKEKKVGYLLSPRLEGFVHGMGAEIMDGASACDGFGVLGWRFQVLRVSWNLDGSLDALSEGFELVGASGGF</sequence>